<protein>
    <submittedName>
        <fullName evidence="4">Motile sperm domain-containing protein 2</fullName>
    </submittedName>
</protein>
<keyword evidence="1" id="KW-0812">Transmembrane</keyword>
<dbReference type="GO" id="GO:0012505">
    <property type="term" value="C:endomembrane system"/>
    <property type="evidence" value="ECO:0007669"/>
    <property type="project" value="TreeGrafter"/>
</dbReference>
<name>A0A210QJY1_MIZYE</name>
<dbReference type="Gene3D" id="3.40.525.10">
    <property type="entry name" value="CRAL-TRIO lipid binding domain"/>
    <property type="match status" value="1"/>
</dbReference>
<dbReference type="InterPro" id="IPR000535">
    <property type="entry name" value="MSP_dom"/>
</dbReference>
<organism evidence="4 5">
    <name type="scientific">Mizuhopecten yessoensis</name>
    <name type="common">Japanese scallop</name>
    <name type="synonym">Patinopecten yessoensis</name>
    <dbReference type="NCBI Taxonomy" id="6573"/>
    <lineage>
        <taxon>Eukaryota</taxon>
        <taxon>Metazoa</taxon>
        <taxon>Spiralia</taxon>
        <taxon>Lophotrochozoa</taxon>
        <taxon>Mollusca</taxon>
        <taxon>Bivalvia</taxon>
        <taxon>Autobranchia</taxon>
        <taxon>Pteriomorphia</taxon>
        <taxon>Pectinida</taxon>
        <taxon>Pectinoidea</taxon>
        <taxon>Pectinidae</taxon>
        <taxon>Mizuhopecten</taxon>
    </lineage>
</organism>
<dbReference type="STRING" id="6573.A0A210QJY1"/>
<accession>A0A210QJY1</accession>
<dbReference type="GO" id="GO:0140284">
    <property type="term" value="C:endoplasmic reticulum-endosome membrane contact site"/>
    <property type="evidence" value="ECO:0007669"/>
    <property type="project" value="TreeGrafter"/>
</dbReference>
<evidence type="ECO:0000259" key="3">
    <source>
        <dbReference type="PROSITE" id="PS50202"/>
    </source>
</evidence>
<evidence type="ECO:0000259" key="2">
    <source>
        <dbReference type="PROSITE" id="PS50191"/>
    </source>
</evidence>
<dbReference type="SMART" id="SM00516">
    <property type="entry name" value="SEC14"/>
    <property type="match status" value="1"/>
</dbReference>
<keyword evidence="1" id="KW-0472">Membrane</keyword>
<dbReference type="Proteomes" id="UP000242188">
    <property type="component" value="Unassembled WGS sequence"/>
</dbReference>
<dbReference type="PROSITE" id="PS50191">
    <property type="entry name" value="CRAL_TRIO"/>
    <property type="match status" value="1"/>
</dbReference>
<dbReference type="InterPro" id="IPR001251">
    <property type="entry name" value="CRAL-TRIO_dom"/>
</dbReference>
<feature type="transmembrane region" description="Helical" evidence="1">
    <location>
        <begin position="510"/>
        <end position="532"/>
    </location>
</feature>
<dbReference type="InterPro" id="IPR008962">
    <property type="entry name" value="PapD-like_sf"/>
</dbReference>
<dbReference type="AlphaFoldDB" id="A0A210QJY1"/>
<dbReference type="SUPFAM" id="SSF49354">
    <property type="entry name" value="PapD-like"/>
    <property type="match status" value="1"/>
</dbReference>
<keyword evidence="1" id="KW-1133">Transmembrane helix</keyword>
<keyword evidence="5" id="KW-1185">Reference proteome</keyword>
<dbReference type="PROSITE" id="PS50202">
    <property type="entry name" value="MSP"/>
    <property type="match status" value="1"/>
</dbReference>
<reference evidence="4 5" key="1">
    <citation type="journal article" date="2017" name="Nat. Ecol. Evol.">
        <title>Scallop genome provides insights into evolution of bilaterian karyotype and development.</title>
        <authorList>
            <person name="Wang S."/>
            <person name="Zhang J."/>
            <person name="Jiao W."/>
            <person name="Li J."/>
            <person name="Xun X."/>
            <person name="Sun Y."/>
            <person name="Guo X."/>
            <person name="Huan P."/>
            <person name="Dong B."/>
            <person name="Zhang L."/>
            <person name="Hu X."/>
            <person name="Sun X."/>
            <person name="Wang J."/>
            <person name="Zhao C."/>
            <person name="Wang Y."/>
            <person name="Wang D."/>
            <person name="Huang X."/>
            <person name="Wang R."/>
            <person name="Lv J."/>
            <person name="Li Y."/>
            <person name="Zhang Z."/>
            <person name="Liu B."/>
            <person name="Lu W."/>
            <person name="Hui Y."/>
            <person name="Liang J."/>
            <person name="Zhou Z."/>
            <person name="Hou R."/>
            <person name="Li X."/>
            <person name="Liu Y."/>
            <person name="Li H."/>
            <person name="Ning X."/>
            <person name="Lin Y."/>
            <person name="Zhao L."/>
            <person name="Xing Q."/>
            <person name="Dou J."/>
            <person name="Li Y."/>
            <person name="Mao J."/>
            <person name="Guo H."/>
            <person name="Dou H."/>
            <person name="Li T."/>
            <person name="Mu C."/>
            <person name="Jiang W."/>
            <person name="Fu Q."/>
            <person name="Fu X."/>
            <person name="Miao Y."/>
            <person name="Liu J."/>
            <person name="Yu Q."/>
            <person name="Li R."/>
            <person name="Liao H."/>
            <person name="Li X."/>
            <person name="Kong Y."/>
            <person name="Jiang Z."/>
            <person name="Chourrout D."/>
            <person name="Li R."/>
            <person name="Bao Z."/>
        </authorList>
    </citation>
    <scope>NUCLEOTIDE SEQUENCE [LARGE SCALE GENOMIC DNA]</scope>
    <source>
        <strain evidence="4 5">PY_sf001</strain>
    </source>
</reference>
<evidence type="ECO:0000256" key="1">
    <source>
        <dbReference type="SAM" id="Phobius"/>
    </source>
</evidence>
<dbReference type="OrthoDB" id="75724at2759"/>
<dbReference type="PANTHER" id="PTHR46384:SF1">
    <property type="entry name" value="MOTILE SPERM DOMAIN-CONTAINING PROTEIN 2"/>
    <property type="match status" value="1"/>
</dbReference>
<comment type="caution">
    <text evidence="4">The sequence shown here is derived from an EMBL/GenBank/DDBJ whole genome shotgun (WGS) entry which is preliminary data.</text>
</comment>
<gene>
    <name evidence="4" type="ORF">KP79_PYT12469</name>
</gene>
<evidence type="ECO:0000313" key="5">
    <source>
        <dbReference type="Proteomes" id="UP000242188"/>
    </source>
</evidence>
<dbReference type="Pfam" id="PF00650">
    <property type="entry name" value="CRAL_TRIO"/>
    <property type="match status" value="1"/>
</dbReference>
<dbReference type="EMBL" id="NEDP02003345">
    <property type="protein sequence ID" value="OWF48921.1"/>
    <property type="molecule type" value="Genomic_DNA"/>
</dbReference>
<proteinExistence type="predicted"/>
<feature type="domain" description="MSP" evidence="3">
    <location>
        <begin position="351"/>
        <end position="468"/>
    </location>
</feature>
<dbReference type="InterPro" id="IPR053012">
    <property type="entry name" value="ER-organelle_contact"/>
</dbReference>
<evidence type="ECO:0000313" key="4">
    <source>
        <dbReference type="EMBL" id="OWF48921.1"/>
    </source>
</evidence>
<dbReference type="InterPro" id="IPR036865">
    <property type="entry name" value="CRAL-TRIO_dom_sf"/>
</dbReference>
<dbReference type="Gene3D" id="2.60.40.10">
    <property type="entry name" value="Immunoglobulins"/>
    <property type="match status" value="1"/>
</dbReference>
<dbReference type="PANTHER" id="PTHR46384">
    <property type="entry name" value="MOTILE SPERM DOMAIN-CONTAINING PROTEIN 2"/>
    <property type="match status" value="1"/>
</dbReference>
<dbReference type="CDD" id="cd00170">
    <property type="entry name" value="SEC14"/>
    <property type="match status" value="1"/>
</dbReference>
<feature type="domain" description="CRAL-TRIO" evidence="2">
    <location>
        <begin position="103"/>
        <end position="245"/>
    </location>
</feature>
<dbReference type="SUPFAM" id="SSF52087">
    <property type="entry name" value="CRAL/TRIO domain"/>
    <property type="match status" value="1"/>
</dbReference>
<dbReference type="InterPro" id="IPR013783">
    <property type="entry name" value="Ig-like_fold"/>
</dbReference>
<feature type="transmembrane region" description="Helical" evidence="1">
    <location>
        <begin position="179"/>
        <end position="197"/>
    </location>
</feature>
<dbReference type="Pfam" id="PF00635">
    <property type="entry name" value="Motile_Sperm"/>
    <property type="match status" value="1"/>
</dbReference>
<sequence length="548" mass="62370">MADGDSKDSPNIHSSNAGKLRKLFYSKYNVEDFVGKQLYDQRDADSVASNDLYVRQFIRTYESLEDAANRLHETLKWRKELGVNDLCETSFESWRYELGAGFYHNHDKDGRRLFFVKVKLHKKDAADFPMVKKFLAYHFETIYKEEPTKEIVVVFDMSQAGLSNLDMDLIKFVITCFKIYYPTLLGYMLIYEMPWLFNAAWKIIKAWLSPHAIAKIKFVTKSDIQEYINKDQLLEHMGGTDKFVYKYVPSEEREEEENKLKKRVTFAESAKTADGDGSPDSFQSPMGKSFLITVQKTPEMLTCMCILSQLAAETLYSPGKSSKGPGMRKVGIRGTTGKMEPGVDNSFIGRLLTISPAEELEFSTDESGKETFDTICLKNTLPYPIAYKVKTTSPEKYKVRPSFGVAKPGSTVEVFVYLQQGYHNTISKDKFLVMAMEVTTESQDKLAELWKTIPKENIMEHKLRCVQSSKPSQGQGAGVDSSQEENVQTLAQKVDSLMESTRQTQRMLKALGALQLMIMFLLLVGLFLHYQFTPAESANYTSCPGSMW</sequence>